<dbReference type="EMBL" id="CP021357">
    <property type="protein sequence ID" value="AWK76999.1"/>
    <property type="molecule type" value="Genomic_DNA"/>
</dbReference>
<dbReference type="AlphaFoldDB" id="A0A2S2C815"/>
<dbReference type="Proteomes" id="UP000245711">
    <property type="component" value="Plasmid pRB11"/>
</dbReference>
<accession>A0A2S2C815</accession>
<dbReference type="RefSeq" id="WP_109336405.1">
    <property type="nucleotide sequence ID" value="NZ_CP021357.1"/>
</dbReference>
<evidence type="ECO:0000313" key="2">
    <source>
        <dbReference type="EMBL" id="AWK76999.1"/>
    </source>
</evidence>
<keyword evidence="3" id="KW-1185">Reference proteome</keyword>
<name>A0A2S2C815_9NOCA</name>
<proteinExistence type="predicted"/>
<organism evidence="2 3">
    <name type="scientific">Rhodococcus oxybenzonivorans</name>
    <dbReference type="NCBI Taxonomy" id="1990687"/>
    <lineage>
        <taxon>Bacteria</taxon>
        <taxon>Bacillati</taxon>
        <taxon>Actinomycetota</taxon>
        <taxon>Actinomycetes</taxon>
        <taxon>Mycobacteriales</taxon>
        <taxon>Nocardiaceae</taxon>
        <taxon>Rhodococcus</taxon>
    </lineage>
</organism>
<evidence type="ECO:0000256" key="1">
    <source>
        <dbReference type="SAM" id="MobiDB-lite"/>
    </source>
</evidence>
<geneLocation type="plasmid" evidence="3">
    <name>prb11</name>
</geneLocation>
<keyword evidence="2" id="KW-0614">Plasmid</keyword>
<reference evidence="2 3" key="1">
    <citation type="submission" date="2017-05" db="EMBL/GenBank/DDBJ databases">
        <title>Isolation of Rhodococcus sp. S2-17 biodegrading of BP-3.</title>
        <authorList>
            <person name="Lee Y."/>
            <person name="Kim K.H."/>
            <person name="Chun B.H."/>
            <person name="Jung H.S."/>
            <person name="Jeon C.O."/>
        </authorList>
    </citation>
    <scope>NUCLEOTIDE SEQUENCE [LARGE SCALE GENOMIC DNA]</scope>
    <source>
        <strain evidence="2 3">S2-17</strain>
        <plasmid evidence="3">prb11</plasmid>
    </source>
</reference>
<feature type="region of interest" description="Disordered" evidence="1">
    <location>
        <begin position="34"/>
        <end position="60"/>
    </location>
</feature>
<sequence>MNAARLVWHTGDAPARLVLDDVPYRITDRLADVTDRRTTAAPPSPAASTFDPSPLPPLPNVDTGAFRAVAREQLPRAESDRIAELYDHGRTACRWLADCDTAELDHRARRPPGTVRWNRHTCECC</sequence>
<protein>
    <submittedName>
        <fullName evidence="2">Uncharacterized protein</fullName>
    </submittedName>
</protein>
<gene>
    <name evidence="2" type="ORF">CBI38_36985</name>
</gene>
<evidence type="ECO:0000313" key="3">
    <source>
        <dbReference type="Proteomes" id="UP000245711"/>
    </source>
</evidence>
<dbReference type="KEGG" id="roz:CBI38_36985"/>